<dbReference type="STRING" id="1441095.AM592_21065"/>
<dbReference type="GO" id="GO:0015297">
    <property type="term" value="F:antiporter activity"/>
    <property type="evidence" value="ECO:0007669"/>
    <property type="project" value="InterPro"/>
</dbReference>
<dbReference type="NCBIfam" id="TIGR00797">
    <property type="entry name" value="matE"/>
    <property type="match status" value="1"/>
</dbReference>
<evidence type="ECO:0000256" key="2">
    <source>
        <dbReference type="ARBA" id="ARBA00010199"/>
    </source>
</evidence>
<evidence type="ECO:0000313" key="8">
    <source>
        <dbReference type="Proteomes" id="UP000067625"/>
    </source>
</evidence>
<dbReference type="Proteomes" id="UP000067625">
    <property type="component" value="Chromosome"/>
</dbReference>
<feature type="transmembrane region" description="Helical" evidence="6">
    <location>
        <begin position="313"/>
        <end position="331"/>
    </location>
</feature>
<feature type="transmembrane region" description="Helical" evidence="6">
    <location>
        <begin position="156"/>
        <end position="175"/>
    </location>
</feature>
<dbReference type="GO" id="GO:0005886">
    <property type="term" value="C:plasma membrane"/>
    <property type="evidence" value="ECO:0007669"/>
    <property type="project" value="TreeGrafter"/>
</dbReference>
<dbReference type="Pfam" id="PF01554">
    <property type="entry name" value="MatE"/>
    <property type="match status" value="2"/>
</dbReference>
<dbReference type="RefSeq" id="WP_053605601.1">
    <property type="nucleotide sequence ID" value="NZ_CP012600.1"/>
</dbReference>
<organism evidence="7 8">
    <name type="scientific">Bacillus gobiensis</name>
    <dbReference type="NCBI Taxonomy" id="1441095"/>
    <lineage>
        <taxon>Bacteria</taxon>
        <taxon>Bacillati</taxon>
        <taxon>Bacillota</taxon>
        <taxon>Bacilli</taxon>
        <taxon>Bacillales</taxon>
        <taxon>Bacillaceae</taxon>
        <taxon>Bacillus</taxon>
    </lineage>
</organism>
<evidence type="ECO:0000256" key="6">
    <source>
        <dbReference type="SAM" id="Phobius"/>
    </source>
</evidence>
<feature type="transmembrane region" description="Helical" evidence="6">
    <location>
        <begin position="83"/>
        <end position="106"/>
    </location>
</feature>
<reference evidence="8" key="1">
    <citation type="submission" date="2015-08" db="EMBL/GenBank/DDBJ databases">
        <title>Genome sequencing project for genomic taxonomy and phylogenomics of Bacillus-like bacteria.</title>
        <authorList>
            <person name="Liu B."/>
            <person name="Wang J."/>
            <person name="Zhu Y."/>
            <person name="Liu G."/>
            <person name="Chen Q."/>
            <person name="Chen Z."/>
            <person name="Lan J."/>
            <person name="Che J."/>
            <person name="Ge C."/>
            <person name="Shi H."/>
            <person name="Pan Z."/>
            <person name="Liu X."/>
        </authorList>
    </citation>
    <scope>NUCLEOTIDE SEQUENCE [LARGE SCALE GENOMIC DNA]</scope>
    <source>
        <strain evidence="8">FJAT-4402</strain>
    </source>
</reference>
<dbReference type="AlphaFoldDB" id="A0A0M4GCQ1"/>
<name>A0A0M4GCQ1_9BACI</name>
<feature type="transmembrane region" description="Helical" evidence="6">
    <location>
        <begin position="126"/>
        <end position="149"/>
    </location>
</feature>
<feature type="transmembrane region" description="Helical" evidence="6">
    <location>
        <begin position="40"/>
        <end position="62"/>
    </location>
</feature>
<evidence type="ECO:0000256" key="4">
    <source>
        <dbReference type="ARBA" id="ARBA00022989"/>
    </source>
</evidence>
<dbReference type="InterPro" id="IPR002528">
    <property type="entry name" value="MATE_fam"/>
</dbReference>
<dbReference type="PANTHER" id="PTHR42893">
    <property type="entry name" value="PROTEIN DETOXIFICATION 44, CHLOROPLASTIC-RELATED"/>
    <property type="match status" value="1"/>
</dbReference>
<feature type="transmembrane region" description="Helical" evidence="6">
    <location>
        <begin position="384"/>
        <end position="400"/>
    </location>
</feature>
<keyword evidence="5 6" id="KW-0472">Membrane</keyword>
<evidence type="ECO:0000313" key="7">
    <source>
        <dbReference type="EMBL" id="ALC83733.1"/>
    </source>
</evidence>
<dbReference type="InterPro" id="IPR044644">
    <property type="entry name" value="DinF-like"/>
</dbReference>
<dbReference type="CDD" id="cd13136">
    <property type="entry name" value="MATE_DinF_like"/>
    <property type="match status" value="1"/>
</dbReference>
<feature type="transmembrane region" description="Helical" evidence="6">
    <location>
        <begin position="270"/>
        <end position="293"/>
    </location>
</feature>
<keyword evidence="4 6" id="KW-1133">Transmembrane helix</keyword>
<dbReference type="EMBL" id="CP012600">
    <property type="protein sequence ID" value="ALC83733.1"/>
    <property type="molecule type" value="Genomic_DNA"/>
</dbReference>
<dbReference type="PATRIC" id="fig|1441095.3.peg.4665"/>
<evidence type="ECO:0000256" key="3">
    <source>
        <dbReference type="ARBA" id="ARBA00022692"/>
    </source>
</evidence>
<feature type="transmembrane region" description="Helical" evidence="6">
    <location>
        <begin position="351"/>
        <end position="372"/>
    </location>
</feature>
<gene>
    <name evidence="7" type="ORF">AM592_21065</name>
</gene>
<comment type="subcellular location">
    <subcellularLocation>
        <location evidence="1">Membrane</location>
        <topology evidence="1">Multi-pass membrane protein</topology>
    </subcellularLocation>
</comment>
<comment type="similarity">
    <text evidence="2">Belongs to the multi antimicrobial extrusion (MATE) (TC 2.A.66.1) family.</text>
</comment>
<evidence type="ECO:0000256" key="1">
    <source>
        <dbReference type="ARBA" id="ARBA00004141"/>
    </source>
</evidence>
<accession>A0A0M4GCQ1</accession>
<proteinExistence type="inferred from homology"/>
<keyword evidence="3 6" id="KW-0812">Transmembrane</keyword>
<evidence type="ECO:0000256" key="5">
    <source>
        <dbReference type="ARBA" id="ARBA00023136"/>
    </source>
</evidence>
<feature type="transmembrane region" description="Helical" evidence="6">
    <location>
        <begin position="239"/>
        <end position="258"/>
    </location>
</feature>
<feature type="transmembrane region" description="Helical" evidence="6">
    <location>
        <begin position="406"/>
        <end position="425"/>
    </location>
</feature>
<dbReference type="PANTHER" id="PTHR42893:SF46">
    <property type="entry name" value="PROTEIN DETOXIFICATION 44, CHLOROPLASTIC"/>
    <property type="match status" value="1"/>
</dbReference>
<keyword evidence="8" id="KW-1185">Reference proteome</keyword>
<dbReference type="OrthoDB" id="9776324at2"/>
<reference evidence="7 8" key="2">
    <citation type="journal article" date="2016" name="Int. J. Syst. Evol. Microbiol.">
        <title>Bacillus gobiensis sp. nov., isolated from a soil sample.</title>
        <authorList>
            <person name="Liu B."/>
            <person name="Liu G.H."/>
            <person name="Cetin S."/>
            <person name="Schumann P."/>
            <person name="Pan Z.Z."/>
            <person name="Chen Q.Q."/>
        </authorList>
    </citation>
    <scope>NUCLEOTIDE SEQUENCE [LARGE SCALE GENOMIC DNA]</scope>
    <source>
        <strain evidence="7 8">FJAT-4402</strain>
    </source>
</reference>
<feature type="transmembrane region" description="Helical" evidence="6">
    <location>
        <begin position="181"/>
        <end position="204"/>
    </location>
</feature>
<dbReference type="GO" id="GO:0042910">
    <property type="term" value="F:xenobiotic transmembrane transporter activity"/>
    <property type="evidence" value="ECO:0007669"/>
    <property type="project" value="InterPro"/>
</dbReference>
<sequence length="446" mass="49933">MNHRTYLSLAFPLIISTISTPLLGAVDTAVIGQLPDPSYIGGVAIGTIIFNTMYWLFGFLRVSTSGFAAQSLGSNNHFDSMMAIIRPFFIALIVGVIFILFQSPILQYSLVFIGADASVSQIAAEYFYVRIWGAPFTLMNYVILGWLMGMARIKDTLILQLSMNFLNIALALLSVNVFHMGILGVSSSTLISEIAAFFVGIWMINKRRNDSFHISFKQVKEELLDPLPFKKMMIVNRDLFIRTICLLIVYNTFTAKGASFGEEVLAANAILFQIHYIMAYFFDGFANASSILVGKAVGKRSEDSYLMTIKLSILWSIIASFTLAGCFYLTKDFIISIFTPLKRILDLTNDYAIWLILFPICACIGLVFYGVFIGATEAGSIRNSMIYSCILYLLALFLLPPSLGNHGLWIAFILFSLGRSIFLLWDIPRLRRKIFISQQQAVRPPH</sequence>
<protein>
    <submittedName>
        <fullName evidence="7">Damage-inducible protein F</fullName>
    </submittedName>
</protein>